<evidence type="ECO:0000256" key="4">
    <source>
        <dbReference type="SAM" id="MobiDB-lite"/>
    </source>
</evidence>
<dbReference type="SUPFAM" id="SSF53633">
    <property type="entry name" value="Carbamate kinase-like"/>
    <property type="match status" value="1"/>
</dbReference>
<organism evidence="5 6">
    <name type="scientific">Mesorhizobium jarvisii</name>
    <dbReference type="NCBI Taxonomy" id="1777867"/>
    <lineage>
        <taxon>Bacteria</taxon>
        <taxon>Pseudomonadati</taxon>
        <taxon>Pseudomonadota</taxon>
        <taxon>Alphaproteobacteria</taxon>
        <taxon>Hyphomicrobiales</taxon>
        <taxon>Phyllobacteriaceae</taxon>
        <taxon>Mesorhizobium</taxon>
    </lineage>
</organism>
<protein>
    <submittedName>
        <fullName evidence="5">Uncharacterized protein</fullName>
    </submittedName>
</protein>
<dbReference type="Pfam" id="PF00696">
    <property type="entry name" value="AA_kinase"/>
    <property type="match status" value="1"/>
</dbReference>
<name>A0A6M7TQ18_9HYPH</name>
<evidence type="ECO:0000256" key="3">
    <source>
        <dbReference type="ARBA" id="ARBA00022777"/>
    </source>
</evidence>
<dbReference type="Gene3D" id="3.40.1160.10">
    <property type="entry name" value="Acetylglutamate kinase-like"/>
    <property type="match status" value="1"/>
</dbReference>
<feature type="compositionally biased region" description="Basic and acidic residues" evidence="4">
    <location>
        <begin position="85"/>
        <end position="96"/>
    </location>
</feature>
<dbReference type="PANTHER" id="PTHR30409">
    <property type="entry name" value="CARBAMATE KINASE"/>
    <property type="match status" value="1"/>
</dbReference>
<evidence type="ECO:0000313" key="6">
    <source>
        <dbReference type="Proteomes" id="UP000275530"/>
    </source>
</evidence>
<reference evidence="5 6" key="1">
    <citation type="submission" date="2018-09" db="EMBL/GenBank/DDBJ databases">
        <title>Mesorhizobium carmichaelinearum sp. nov. isolated from Carmichaelinea spp. root nodules in New Zealand.</title>
        <authorList>
            <person name="De Meyer S.E."/>
        </authorList>
    </citation>
    <scope>NUCLEOTIDE SEQUENCE [LARGE SCALE GENOMIC DNA]</scope>
    <source>
        <strain evidence="5 6">LMG 28313</strain>
    </source>
</reference>
<evidence type="ECO:0000256" key="1">
    <source>
        <dbReference type="ARBA" id="ARBA00011066"/>
    </source>
</evidence>
<feature type="compositionally biased region" description="Polar residues" evidence="4">
    <location>
        <begin position="153"/>
        <end position="167"/>
    </location>
</feature>
<accession>A0A6M7TQ18</accession>
<evidence type="ECO:0000313" key="5">
    <source>
        <dbReference type="EMBL" id="RJT30604.1"/>
    </source>
</evidence>
<dbReference type="InterPro" id="IPR036393">
    <property type="entry name" value="AceGlu_kinase-like_sf"/>
</dbReference>
<dbReference type="GO" id="GO:0005829">
    <property type="term" value="C:cytosol"/>
    <property type="evidence" value="ECO:0007669"/>
    <property type="project" value="TreeGrafter"/>
</dbReference>
<dbReference type="PRINTS" id="PR01469">
    <property type="entry name" value="CARBMTKINASE"/>
</dbReference>
<dbReference type="InterPro" id="IPR001048">
    <property type="entry name" value="Asp/Glu/Uridylate_kinase"/>
</dbReference>
<sequence>MVLEARCDKGGADKIRAERGVIVICTGGGGVPVIARDDGSLSGVEAAIDKDLASSLLARALKADTLLMLTDVEGVYIDYGTATDRPPRRLGPKELSGKNFPAGSMGPKDSAAIEFIEATGKPAATGKLNDAIEIVRGEKGHLVRRSVGEISQRDTPTYLGTTITGQSARREQN</sequence>
<dbReference type="GO" id="GO:0019546">
    <property type="term" value="P:L-arginine deiminase pathway"/>
    <property type="evidence" value="ECO:0007669"/>
    <property type="project" value="TreeGrafter"/>
</dbReference>
<proteinExistence type="inferred from homology"/>
<dbReference type="AlphaFoldDB" id="A0A6M7TQ18"/>
<keyword evidence="2" id="KW-0808">Transferase</keyword>
<keyword evidence="3" id="KW-0418">Kinase</keyword>
<comment type="similarity">
    <text evidence="1">Belongs to the carbamate kinase family.</text>
</comment>
<dbReference type="EMBL" id="QZXA01000010">
    <property type="protein sequence ID" value="RJT30604.1"/>
    <property type="molecule type" value="Genomic_DNA"/>
</dbReference>
<feature type="region of interest" description="Disordered" evidence="4">
    <location>
        <begin position="82"/>
        <end position="106"/>
    </location>
</feature>
<dbReference type="GO" id="GO:0008804">
    <property type="term" value="F:carbamate kinase activity"/>
    <property type="evidence" value="ECO:0007669"/>
    <property type="project" value="InterPro"/>
</dbReference>
<evidence type="ECO:0000256" key="2">
    <source>
        <dbReference type="ARBA" id="ARBA00022679"/>
    </source>
</evidence>
<keyword evidence="6" id="KW-1185">Reference proteome</keyword>
<gene>
    <name evidence="5" type="ORF">D3242_24850</name>
</gene>
<dbReference type="Proteomes" id="UP000275530">
    <property type="component" value="Unassembled WGS sequence"/>
</dbReference>
<dbReference type="PANTHER" id="PTHR30409:SF1">
    <property type="entry name" value="CARBAMATE KINASE-RELATED"/>
    <property type="match status" value="1"/>
</dbReference>
<comment type="caution">
    <text evidence="5">The sequence shown here is derived from an EMBL/GenBank/DDBJ whole genome shotgun (WGS) entry which is preliminary data.</text>
</comment>
<dbReference type="InterPro" id="IPR003964">
    <property type="entry name" value="Carb_kinase"/>
</dbReference>
<feature type="region of interest" description="Disordered" evidence="4">
    <location>
        <begin position="146"/>
        <end position="173"/>
    </location>
</feature>